<reference evidence="6" key="2">
    <citation type="submission" date="2020-09" db="EMBL/GenBank/DDBJ databases">
        <authorList>
            <person name="Sun Q."/>
            <person name="Zhou Y."/>
        </authorList>
    </citation>
    <scope>NUCLEOTIDE SEQUENCE</scope>
    <source>
        <strain evidence="6">CGMCC 1.12426</strain>
    </source>
</reference>
<dbReference type="CDD" id="cd01392">
    <property type="entry name" value="HTH_LacI"/>
    <property type="match status" value="1"/>
</dbReference>
<dbReference type="PANTHER" id="PTHR30146:SF95">
    <property type="entry name" value="RIBOSE OPERON REPRESSOR"/>
    <property type="match status" value="1"/>
</dbReference>
<keyword evidence="3" id="KW-0238">DNA-binding</keyword>
<name>A0A916X252_9HYPH</name>
<keyword evidence="4" id="KW-0804">Transcription</keyword>
<gene>
    <name evidence="6" type="ORF">GCM10011316_37330</name>
</gene>
<dbReference type="PANTHER" id="PTHR30146">
    <property type="entry name" value="LACI-RELATED TRANSCRIPTIONAL REPRESSOR"/>
    <property type="match status" value="1"/>
</dbReference>
<organism evidence="6 7">
    <name type="scientific">Roseibium aquae</name>
    <dbReference type="NCBI Taxonomy" id="1323746"/>
    <lineage>
        <taxon>Bacteria</taxon>
        <taxon>Pseudomonadati</taxon>
        <taxon>Pseudomonadota</taxon>
        <taxon>Alphaproteobacteria</taxon>
        <taxon>Hyphomicrobiales</taxon>
        <taxon>Stappiaceae</taxon>
        <taxon>Roseibium</taxon>
    </lineage>
</organism>
<dbReference type="InterPro" id="IPR028082">
    <property type="entry name" value="Peripla_BP_I"/>
</dbReference>
<evidence type="ECO:0000313" key="6">
    <source>
        <dbReference type="EMBL" id="GGB61874.1"/>
    </source>
</evidence>
<evidence type="ECO:0000313" key="7">
    <source>
        <dbReference type="Proteomes" id="UP000605148"/>
    </source>
</evidence>
<dbReference type="Gene3D" id="3.40.50.2300">
    <property type="match status" value="2"/>
</dbReference>
<accession>A0A916X252</accession>
<dbReference type="OrthoDB" id="8433438at2"/>
<dbReference type="InterPro" id="IPR010982">
    <property type="entry name" value="Lambda_DNA-bd_dom_sf"/>
</dbReference>
<dbReference type="GO" id="GO:0003700">
    <property type="term" value="F:DNA-binding transcription factor activity"/>
    <property type="evidence" value="ECO:0007669"/>
    <property type="project" value="TreeGrafter"/>
</dbReference>
<reference evidence="6" key="1">
    <citation type="journal article" date="2014" name="Int. J. Syst. Evol. Microbiol.">
        <title>Complete genome sequence of Corynebacterium casei LMG S-19264T (=DSM 44701T), isolated from a smear-ripened cheese.</title>
        <authorList>
            <consortium name="US DOE Joint Genome Institute (JGI-PGF)"/>
            <person name="Walter F."/>
            <person name="Albersmeier A."/>
            <person name="Kalinowski J."/>
            <person name="Ruckert C."/>
        </authorList>
    </citation>
    <scope>NUCLEOTIDE SEQUENCE</scope>
    <source>
        <strain evidence="6">CGMCC 1.12426</strain>
    </source>
</reference>
<evidence type="ECO:0000256" key="3">
    <source>
        <dbReference type="ARBA" id="ARBA00023125"/>
    </source>
</evidence>
<dbReference type="Pfam" id="PF00356">
    <property type="entry name" value="LacI"/>
    <property type="match status" value="1"/>
</dbReference>
<keyword evidence="2" id="KW-0805">Transcription regulation</keyword>
<dbReference type="EMBL" id="BMFA01000016">
    <property type="protein sequence ID" value="GGB61874.1"/>
    <property type="molecule type" value="Genomic_DNA"/>
</dbReference>
<evidence type="ECO:0000259" key="5">
    <source>
        <dbReference type="PROSITE" id="PS50932"/>
    </source>
</evidence>
<dbReference type="InterPro" id="IPR000843">
    <property type="entry name" value="HTH_LacI"/>
</dbReference>
<proteinExistence type="predicted"/>
<dbReference type="GO" id="GO:0000976">
    <property type="term" value="F:transcription cis-regulatory region binding"/>
    <property type="evidence" value="ECO:0007669"/>
    <property type="project" value="TreeGrafter"/>
</dbReference>
<evidence type="ECO:0000256" key="1">
    <source>
        <dbReference type="ARBA" id="ARBA00022491"/>
    </source>
</evidence>
<comment type="caution">
    <text evidence="6">The sequence shown here is derived from an EMBL/GenBank/DDBJ whole genome shotgun (WGS) entry which is preliminary data.</text>
</comment>
<dbReference type="Gene3D" id="1.10.260.40">
    <property type="entry name" value="lambda repressor-like DNA-binding domains"/>
    <property type="match status" value="1"/>
</dbReference>
<dbReference type="CDD" id="cd06278">
    <property type="entry name" value="PBP1_LacI-like"/>
    <property type="match status" value="1"/>
</dbReference>
<dbReference type="AlphaFoldDB" id="A0A916X252"/>
<feature type="domain" description="HTH lacI-type" evidence="5">
    <location>
        <begin position="6"/>
        <end position="60"/>
    </location>
</feature>
<keyword evidence="7" id="KW-1185">Reference proteome</keyword>
<sequence length="343" mass="37395">MPSEKVTSVDVAKRAGVSQSAVSRVFTPGASVSPKMAEKVLKAAEELGYRPNVLARSLITGRSRIIGLVVAYLDNQFYPDALERLSNALQTHGYHILVFMVSNDESGTEKVMGELLDYQVDGIITASVAMSNALAARCAAAGVPVVLFNRGQDDERLNQVTSNNYIGGRRIADFLIAGGHTRIAHIAGWSGSSTGRDRRHGFEDRLREKGLDLVACIDGMYRREIAAQAARDMFAGDVKPDAIFVGNDHMAFAVLDTLKHELKLDVPGEVSVVGYDDVPMAAWPSYDLTTLRQPSGRMVEATVKTLLDWIEEGSRDVRKIEIDGPLMIRGSARVPEGWSYEGL</sequence>
<dbReference type="SUPFAM" id="SSF53822">
    <property type="entry name" value="Periplasmic binding protein-like I"/>
    <property type="match status" value="1"/>
</dbReference>
<evidence type="ECO:0000256" key="2">
    <source>
        <dbReference type="ARBA" id="ARBA00023015"/>
    </source>
</evidence>
<dbReference type="SMART" id="SM00354">
    <property type="entry name" value="HTH_LACI"/>
    <property type="match status" value="1"/>
</dbReference>
<evidence type="ECO:0000256" key="4">
    <source>
        <dbReference type="ARBA" id="ARBA00023163"/>
    </source>
</evidence>
<protein>
    <submittedName>
        <fullName evidence="6">LacI family transcriptional regulator</fullName>
    </submittedName>
</protein>
<dbReference type="RefSeq" id="WP_150497701.1">
    <property type="nucleotide sequence ID" value="NZ_BMFA01000016.1"/>
</dbReference>
<dbReference type="Pfam" id="PF13377">
    <property type="entry name" value="Peripla_BP_3"/>
    <property type="match status" value="1"/>
</dbReference>
<dbReference type="PROSITE" id="PS50932">
    <property type="entry name" value="HTH_LACI_2"/>
    <property type="match status" value="1"/>
</dbReference>
<dbReference type="InterPro" id="IPR046335">
    <property type="entry name" value="LacI/GalR-like_sensor"/>
</dbReference>
<dbReference type="Proteomes" id="UP000605148">
    <property type="component" value="Unassembled WGS sequence"/>
</dbReference>
<keyword evidence="1" id="KW-0678">Repressor</keyword>
<dbReference type="SUPFAM" id="SSF47413">
    <property type="entry name" value="lambda repressor-like DNA-binding domains"/>
    <property type="match status" value="1"/>
</dbReference>